<proteinExistence type="predicted"/>
<gene>
    <name evidence="2" type="ORF">CVM39_16710</name>
    <name evidence="3" type="ORF">SAMN06297129_3155</name>
</gene>
<reference evidence="3 4" key="1">
    <citation type="submission" date="2017-09" db="EMBL/GenBank/DDBJ databases">
        <authorList>
            <person name="Ehlers B."/>
            <person name="Leendertz F.H."/>
        </authorList>
    </citation>
    <scope>NUCLEOTIDE SEQUENCE [LARGE SCALE GENOMIC DNA]</scope>
    <source>
        <strain evidence="3 4">CGMCC 1.12662</strain>
    </source>
</reference>
<feature type="domain" description="LTD" evidence="1">
    <location>
        <begin position="228"/>
        <end position="342"/>
    </location>
</feature>
<sequence>MPILDYGVWRGRPVRVSAERLDQDATSPHIHLFFDDGTGGHFAGTKRASINVKSLSTLSELVYWHIPDLRHPITDALRHLSRGFTPVESLPGGLALDYIRSNILDFEAGRILPHDEPGHIANDIIDFVLPELEAAIARRATVYLLGEPYSDRQGLHDIHMNQGSTERFAKYNGPWQDGAVILHYEAEDRFAGLFMAFASQAVHTDEVTGHALPGAPNFASYLGARPLSPEAAVPPAMPLRPDRRVVISGALVNPAGVENRPSSKGQPETVYLMNRSDEGLSLAGWKILNKLDEVRELAGDAWLAPGAVLAVPMTGVVLSNRGGTITLLDPQGLKVDGVCYTAAEAKPEGKVVTFRR</sequence>
<dbReference type="InterPro" id="IPR001322">
    <property type="entry name" value="Lamin_tail_dom"/>
</dbReference>
<keyword evidence="5" id="KW-1185">Reference proteome</keyword>
<dbReference type="OrthoDB" id="291334at2"/>
<reference evidence="2 5" key="2">
    <citation type="journal article" date="2018" name="Int. J. Syst. Evol. Microbiol.">
        <title>Pseudooceanicola lipolyticus sp. nov., a marine alphaproteobacterium, reclassification of Oceanicola flagellatus as Pseudooceanicola flagellatus comb. nov. and emended description of the genus Pseudooceanicola.</title>
        <authorList>
            <person name="Huang M.-M."/>
            <person name="Guo L.-L."/>
            <person name="Wu Y.-H."/>
            <person name="Lai Q.-L."/>
            <person name="Shao Z.-Z."/>
            <person name="Wang C.-S."/>
            <person name="Wu M."/>
            <person name="Xu X.-W."/>
        </authorList>
    </citation>
    <scope>NUCLEOTIDE SEQUENCE [LARGE SCALE GENOMIC DNA]</scope>
    <source>
        <strain evidence="2 5">Ar-45</strain>
    </source>
</reference>
<name>A0A285J6Q9_9RHOB</name>
<organism evidence="3 4">
    <name type="scientific">Pseudooceanicola antarcticus</name>
    <dbReference type="NCBI Taxonomy" id="1247613"/>
    <lineage>
        <taxon>Bacteria</taxon>
        <taxon>Pseudomonadati</taxon>
        <taxon>Pseudomonadota</taxon>
        <taxon>Alphaproteobacteria</taxon>
        <taxon>Rhodobacterales</taxon>
        <taxon>Paracoccaceae</taxon>
        <taxon>Pseudooceanicola</taxon>
    </lineage>
</organism>
<dbReference type="AlphaFoldDB" id="A0A285J6Q9"/>
<evidence type="ECO:0000313" key="2">
    <source>
        <dbReference type="EMBL" id="PJE26967.1"/>
    </source>
</evidence>
<dbReference type="EMBL" id="OBEA01000006">
    <property type="protein sequence ID" value="SNY55954.1"/>
    <property type="molecule type" value="Genomic_DNA"/>
</dbReference>
<evidence type="ECO:0000313" key="4">
    <source>
        <dbReference type="Proteomes" id="UP000231655"/>
    </source>
</evidence>
<dbReference type="RefSeq" id="WP_097146853.1">
    <property type="nucleotide sequence ID" value="NZ_OBEA01000006.1"/>
</dbReference>
<dbReference type="EMBL" id="PGTD01000018">
    <property type="protein sequence ID" value="PJE26967.1"/>
    <property type="molecule type" value="Genomic_DNA"/>
</dbReference>
<evidence type="ECO:0000259" key="1">
    <source>
        <dbReference type="PROSITE" id="PS51841"/>
    </source>
</evidence>
<dbReference type="Pfam" id="PF10042">
    <property type="entry name" value="DUF2278"/>
    <property type="match status" value="1"/>
</dbReference>
<dbReference type="InterPro" id="IPR036415">
    <property type="entry name" value="Lamin_tail_dom_sf"/>
</dbReference>
<dbReference type="Proteomes" id="UP000231702">
    <property type="component" value="Unassembled WGS sequence"/>
</dbReference>
<evidence type="ECO:0000313" key="3">
    <source>
        <dbReference type="EMBL" id="SNY55954.1"/>
    </source>
</evidence>
<dbReference type="InterPro" id="IPR019268">
    <property type="entry name" value="DUF2278"/>
</dbReference>
<dbReference type="Proteomes" id="UP000231655">
    <property type="component" value="Unassembled WGS sequence"/>
</dbReference>
<accession>A0A285J6Q9</accession>
<dbReference type="SUPFAM" id="SSF74853">
    <property type="entry name" value="Lamin A/C globular tail domain"/>
    <property type="match status" value="1"/>
</dbReference>
<evidence type="ECO:0000313" key="5">
    <source>
        <dbReference type="Proteomes" id="UP000231702"/>
    </source>
</evidence>
<dbReference type="PROSITE" id="PS51841">
    <property type="entry name" value="LTD"/>
    <property type="match status" value="1"/>
</dbReference>
<protein>
    <submittedName>
        <fullName evidence="2">DUF2278 domain-containing protein</fullName>
    </submittedName>
    <submittedName>
        <fullName evidence="3">Uncharacterized protein YukJ</fullName>
    </submittedName>
</protein>